<evidence type="ECO:0000313" key="1">
    <source>
        <dbReference type="EMBL" id="AHG91558.1"/>
    </source>
</evidence>
<name>W0RPW7_9BACT</name>
<evidence type="ECO:0000313" key="2">
    <source>
        <dbReference type="Proteomes" id="UP000019151"/>
    </source>
</evidence>
<organism evidence="1 2">
    <name type="scientific">Gemmatirosa kalamazoonensis</name>
    <dbReference type="NCBI Taxonomy" id="861299"/>
    <lineage>
        <taxon>Bacteria</taxon>
        <taxon>Pseudomonadati</taxon>
        <taxon>Gemmatimonadota</taxon>
        <taxon>Gemmatimonadia</taxon>
        <taxon>Gemmatimonadales</taxon>
        <taxon>Gemmatimonadaceae</taxon>
        <taxon>Gemmatirosa</taxon>
    </lineage>
</organism>
<accession>W0RPW7</accession>
<reference evidence="1 2" key="1">
    <citation type="journal article" date="2014" name="Genome Announc.">
        <title>Genome Sequence and Methylome of Soil Bacterium Gemmatirosa kalamazoonensis KBS708T, a Member of the Rarely Cultivated Gemmatimonadetes Phylum.</title>
        <authorList>
            <person name="Debruyn J.M."/>
            <person name="Radosevich M."/>
            <person name="Wommack K.E."/>
            <person name="Polson S.W."/>
            <person name="Hauser L.J."/>
            <person name="Fawaz M.N."/>
            <person name="Korlach J."/>
            <person name="Tsai Y.C."/>
        </authorList>
    </citation>
    <scope>NUCLEOTIDE SEQUENCE [LARGE SCALE GENOMIC DNA]</scope>
    <source>
        <strain evidence="1 2">KBS708</strain>
    </source>
</reference>
<dbReference type="AlphaFoldDB" id="W0RPW7"/>
<dbReference type="KEGG" id="gba:J421_4021"/>
<protein>
    <submittedName>
        <fullName evidence="1">Uncharacterized protein</fullName>
    </submittedName>
</protein>
<gene>
    <name evidence="1" type="ORF">J421_4021</name>
</gene>
<proteinExistence type="predicted"/>
<dbReference type="EMBL" id="CP007128">
    <property type="protein sequence ID" value="AHG91558.1"/>
    <property type="molecule type" value="Genomic_DNA"/>
</dbReference>
<sequence>MRLAPHRPDVKRVAVIAAAMLGPSSCGGGGRTAVDPPPPLVCSDIDAGQTLTAGAQHVGNVVIVTIRTVSFAVGWQVTSVGEAVGATVTTTALPRLAGDSLVVRAQLETPSTARVDFLVESTLTDAQGKSCDVRRTFHLLISSTGVQVASAPPDRRPLSGPGI</sequence>
<dbReference type="InParanoid" id="W0RPW7"/>
<dbReference type="RefSeq" id="WP_025413006.1">
    <property type="nucleotide sequence ID" value="NZ_CP007128.1"/>
</dbReference>
<keyword evidence="2" id="KW-1185">Reference proteome</keyword>
<dbReference type="Proteomes" id="UP000019151">
    <property type="component" value="Chromosome"/>
</dbReference>
<dbReference type="HOGENOM" id="CLU_1624759_0_0_0"/>
<dbReference type="PATRIC" id="fig|861299.3.peg.4078"/>
<dbReference type="STRING" id="861299.J421_4021"/>